<feature type="domain" description="Gfo/Idh/MocA-like oxidoreductase N-terminal" evidence="3">
    <location>
        <begin position="42"/>
        <end position="165"/>
    </location>
</feature>
<dbReference type="InterPro" id="IPR050984">
    <property type="entry name" value="Gfo/Idh/MocA_domain"/>
</dbReference>
<sequence length="381" mass="41762">MEKINRRTFNVKLTQALAGAALLSHIPLSYGLNSGRQDKKLGIALVGLGGYAGGQLAPALLKAEHCYLAGIVTGTPSKEKEWMDKYSIPKENVYNYENFDNIAKNDAIDVVYVVLPNSMHAEFCIRAAKAGKHVITEKPMAVSVAECDAIINACKENGVKLGVGYRMQTDPYTNEIKRLVAEKPMGEVQYISSDAGFVSGNNPDQWRLNKKLAGGGALMDMGVYAIQSSIYGAGANPVSISAQEFKTRPDYFKEVDESITAQMKFSNDVVGNMFTSYNANANRLFVSFRRGWAELNPCHSYGPLAGRTSKGEEIKFPFERYYQQTTQMDSFAKHVLTGSTNFAPGEMGKRDIIIVEAIYKSIEEGGKTIPLDLGDMGIVKV</sequence>
<evidence type="ECO:0000313" key="5">
    <source>
        <dbReference type="EMBL" id="PKQ45671.1"/>
    </source>
</evidence>
<comment type="similarity">
    <text evidence="1">Belongs to the Gfo/Idh/MocA family.</text>
</comment>
<dbReference type="Gene3D" id="3.30.360.10">
    <property type="entry name" value="Dihydrodipicolinate Reductase, domain 2"/>
    <property type="match status" value="1"/>
</dbReference>
<dbReference type="Pfam" id="PF01408">
    <property type="entry name" value="GFO_IDH_MocA"/>
    <property type="match status" value="1"/>
</dbReference>
<dbReference type="PRINTS" id="PR01775">
    <property type="entry name" value="GLFROXRDTASE"/>
</dbReference>
<dbReference type="AlphaFoldDB" id="A0A2N3HL54"/>
<proteinExistence type="inferred from homology"/>
<dbReference type="Gene3D" id="3.40.50.720">
    <property type="entry name" value="NAD(P)-binding Rossmann-like Domain"/>
    <property type="match status" value="1"/>
</dbReference>
<dbReference type="InterPro" id="IPR000683">
    <property type="entry name" value="Gfo/Idh/MocA-like_OxRdtase_N"/>
</dbReference>
<dbReference type="Pfam" id="PF22725">
    <property type="entry name" value="GFO_IDH_MocA_C3"/>
    <property type="match status" value="1"/>
</dbReference>
<dbReference type="OrthoDB" id="9795543at2"/>
<dbReference type="InterPro" id="IPR036291">
    <property type="entry name" value="NAD(P)-bd_dom_sf"/>
</dbReference>
<dbReference type="Proteomes" id="UP000233435">
    <property type="component" value="Unassembled WGS sequence"/>
</dbReference>
<reference evidence="5 6" key="1">
    <citation type="submission" date="2017-12" db="EMBL/GenBank/DDBJ databases">
        <title>Confluentibacter flavum sp. nov., isolated from the saline lake.</title>
        <authorList>
            <person name="Yu L."/>
        </authorList>
    </citation>
    <scope>NUCLEOTIDE SEQUENCE [LARGE SCALE GENOMIC DNA]</scope>
    <source>
        <strain evidence="5 6">3B</strain>
    </source>
</reference>
<dbReference type="RefSeq" id="WP_106659060.1">
    <property type="nucleotide sequence ID" value="NZ_PJEO01000017.1"/>
</dbReference>
<feature type="domain" description="GFO/IDH/MocA-like oxidoreductase" evidence="4">
    <location>
        <begin position="175"/>
        <end position="292"/>
    </location>
</feature>
<protein>
    <submittedName>
        <fullName evidence="5">Glucose-fructose oxidoreductase</fullName>
    </submittedName>
</protein>
<keyword evidence="6" id="KW-1185">Reference proteome</keyword>
<dbReference type="SUPFAM" id="SSF55347">
    <property type="entry name" value="Glyceraldehyde-3-phosphate dehydrogenase-like, C-terminal domain"/>
    <property type="match status" value="1"/>
</dbReference>
<evidence type="ECO:0000256" key="1">
    <source>
        <dbReference type="ARBA" id="ARBA00010928"/>
    </source>
</evidence>
<comment type="caution">
    <text evidence="5">The sequence shown here is derived from an EMBL/GenBank/DDBJ whole genome shotgun (WGS) entry which is preliminary data.</text>
</comment>
<accession>A0A2N3HL54</accession>
<evidence type="ECO:0000259" key="3">
    <source>
        <dbReference type="Pfam" id="PF01408"/>
    </source>
</evidence>
<evidence type="ECO:0000259" key="4">
    <source>
        <dbReference type="Pfam" id="PF22725"/>
    </source>
</evidence>
<keyword evidence="2" id="KW-0560">Oxidoreductase</keyword>
<dbReference type="PANTHER" id="PTHR22604:SF105">
    <property type="entry name" value="TRANS-1,2-DIHYDROBENZENE-1,2-DIOL DEHYDROGENASE"/>
    <property type="match status" value="1"/>
</dbReference>
<gene>
    <name evidence="5" type="ORF">CSW08_06275</name>
</gene>
<dbReference type="EMBL" id="PJEO01000017">
    <property type="protein sequence ID" value="PKQ45671.1"/>
    <property type="molecule type" value="Genomic_DNA"/>
</dbReference>
<evidence type="ECO:0000256" key="2">
    <source>
        <dbReference type="ARBA" id="ARBA00023002"/>
    </source>
</evidence>
<dbReference type="SUPFAM" id="SSF51735">
    <property type="entry name" value="NAD(P)-binding Rossmann-fold domains"/>
    <property type="match status" value="1"/>
</dbReference>
<dbReference type="PANTHER" id="PTHR22604">
    <property type="entry name" value="OXIDOREDUCTASES"/>
    <property type="match status" value="1"/>
</dbReference>
<organism evidence="5 6">
    <name type="scientific">Confluentibacter flavum</name>
    <dbReference type="NCBI Taxonomy" id="1909700"/>
    <lineage>
        <taxon>Bacteria</taxon>
        <taxon>Pseudomonadati</taxon>
        <taxon>Bacteroidota</taxon>
        <taxon>Flavobacteriia</taxon>
        <taxon>Flavobacteriales</taxon>
        <taxon>Flavobacteriaceae</taxon>
        <taxon>Confluentibacter</taxon>
    </lineage>
</organism>
<dbReference type="GO" id="GO:0000166">
    <property type="term" value="F:nucleotide binding"/>
    <property type="evidence" value="ECO:0007669"/>
    <property type="project" value="InterPro"/>
</dbReference>
<evidence type="ECO:0000313" key="6">
    <source>
        <dbReference type="Proteomes" id="UP000233435"/>
    </source>
</evidence>
<dbReference type="GO" id="GO:0016491">
    <property type="term" value="F:oxidoreductase activity"/>
    <property type="evidence" value="ECO:0007669"/>
    <property type="project" value="UniProtKB-KW"/>
</dbReference>
<dbReference type="InterPro" id="IPR055170">
    <property type="entry name" value="GFO_IDH_MocA-like_dom"/>
</dbReference>
<dbReference type="InterPro" id="IPR008354">
    <property type="entry name" value="Glc-Fru_OxRdtase_bac"/>
</dbReference>
<name>A0A2N3HL54_9FLAO</name>